<evidence type="ECO:0000256" key="1">
    <source>
        <dbReference type="SAM" id="Coils"/>
    </source>
</evidence>
<dbReference type="Pfam" id="PF12784">
    <property type="entry name" value="PDDEXK_2"/>
    <property type="match status" value="1"/>
</dbReference>
<dbReference type="InterPro" id="IPR010106">
    <property type="entry name" value="RpnA"/>
</dbReference>
<dbReference type="KEGG" id="xap:XA3_20270"/>
<name>A0AAU9D418_9LACO</name>
<proteinExistence type="predicted"/>
<dbReference type="PANTHER" id="PTHR41317:SF1">
    <property type="entry name" value="PD-(D_E)XK NUCLEASE FAMILY TRANSPOSASE"/>
    <property type="match status" value="1"/>
</dbReference>
<feature type="coiled-coil region" evidence="1">
    <location>
        <begin position="247"/>
        <end position="279"/>
    </location>
</feature>
<dbReference type="PANTHER" id="PTHR41317">
    <property type="entry name" value="PD-(D_E)XK NUCLEASE FAMILY TRANSPOSASE"/>
    <property type="match status" value="1"/>
</dbReference>
<sequence length="304" mass="36141">MTRRFITPSNDLVFKKTFTDAENTHILIHLIEDFTGLVVTDIHIDHPYNFNNLEEFKTNERLEYTAVDIYAKLQDGTGVIIELQVAKELQLAERNLYYFAKKYADNYSSKKNITIEKDKYSSLRPVYQIIILYENYFDDDLPIHTFRYRCDETGEKLLDSRGQEDSMIIFLELHKPLDKLSELLRDWFLYFLARELSKEAPKYIVDAQKVSEYVNLKKEERAVLIDIEKRRADSDTFIARVKLNTRAETQAEDRKKFEVELEEERRKFEEQTREKARKMLAKGYDLEDISEITDLSVSEIEKLR</sequence>
<dbReference type="Proteomes" id="UP001321861">
    <property type="component" value="Chromosome"/>
</dbReference>
<dbReference type="RefSeq" id="WP_317635374.1">
    <property type="nucleotide sequence ID" value="NZ_AP026802.1"/>
</dbReference>
<dbReference type="EMBL" id="AP026802">
    <property type="protein sequence ID" value="BDR59586.1"/>
    <property type="molecule type" value="Genomic_DNA"/>
</dbReference>
<accession>A0AAU9D418</accession>
<evidence type="ECO:0000313" key="2">
    <source>
        <dbReference type="EMBL" id="BDR59586.1"/>
    </source>
</evidence>
<dbReference type="AlphaFoldDB" id="A0AAU9D418"/>
<keyword evidence="1" id="KW-0175">Coiled coil</keyword>
<evidence type="ECO:0008006" key="4">
    <source>
        <dbReference type="Google" id="ProtNLM"/>
    </source>
</evidence>
<gene>
    <name evidence="2" type="ORF">XA3_20270</name>
</gene>
<organism evidence="2 3">
    <name type="scientific">Xylocopilactobacillus apicola</name>
    <dbReference type="NCBI Taxonomy" id="2932184"/>
    <lineage>
        <taxon>Bacteria</taxon>
        <taxon>Bacillati</taxon>
        <taxon>Bacillota</taxon>
        <taxon>Bacilli</taxon>
        <taxon>Lactobacillales</taxon>
        <taxon>Lactobacillaceae</taxon>
        <taxon>Xylocopilactobacillus</taxon>
    </lineage>
</organism>
<keyword evidence="3" id="KW-1185">Reference proteome</keyword>
<protein>
    <recommendedName>
        <fullName evidence="4">Rpn family recombination-promoting nuclease/putative transposase</fullName>
    </recommendedName>
</protein>
<dbReference type="NCBIfam" id="TIGR01784">
    <property type="entry name" value="T_den_put_tspse"/>
    <property type="match status" value="1"/>
</dbReference>
<evidence type="ECO:0000313" key="3">
    <source>
        <dbReference type="Proteomes" id="UP001321861"/>
    </source>
</evidence>
<reference evidence="2 3" key="1">
    <citation type="journal article" date="2023" name="Microbiol. Spectr.">
        <title>Symbiosis of Carpenter Bees with Uncharacterized Lactic Acid Bacteria Showing NAD Auxotrophy.</title>
        <authorList>
            <person name="Kawasaki S."/>
            <person name="Ozawa K."/>
            <person name="Mori T."/>
            <person name="Yamamoto A."/>
            <person name="Ito M."/>
            <person name="Ohkuma M."/>
            <person name="Sakamoto M."/>
            <person name="Matsutani M."/>
        </authorList>
    </citation>
    <scope>NUCLEOTIDE SEQUENCE [LARGE SCALE GENOMIC DNA]</scope>
    <source>
        <strain evidence="2 3">XA3</strain>
    </source>
</reference>